<dbReference type="PANTHER" id="PTHR43221:SF1">
    <property type="entry name" value="PROTEASE HTPX"/>
    <property type="match status" value="1"/>
</dbReference>
<dbReference type="EC" id="3.4.24.-" evidence="12"/>
<feature type="binding site" evidence="12">
    <location>
        <position position="150"/>
    </location>
    <ligand>
        <name>Zn(2+)</name>
        <dbReference type="ChEBI" id="CHEBI:29105"/>
        <note>catalytic</note>
    </ligand>
</feature>
<comment type="similarity">
    <text evidence="2 12">Belongs to the peptidase M48B family.</text>
</comment>
<keyword evidence="5 12" id="KW-0812">Transmembrane</keyword>
<sequence length="292" mass="32298">MFKRIGLFILTNILVITTIGIVLSVLGVGNYITASGGIDLVTLLAFSAVVGFTGSLFSLAISRWMAKMMMGVQVLKPEDNLSPIERDLVERVHQLARTAGMRVMPEVGIYRSPEVNAFATGPSKNRSLVAVSTGLLEEMDEDAIDGVLAHEIAHIVNGDMVTMTLLQGIVNTFVVFLARVAAWAVSRFVREELAGVVHFIAILVFQILFSILGSLVVFAFSRYREYHADRGGADFAGKDKMIHALRSLQNYTQRTRDDDTSLATLKINSKRKRSIFSTHPDLQDRIARLEQR</sequence>
<evidence type="ECO:0000256" key="10">
    <source>
        <dbReference type="ARBA" id="ARBA00023049"/>
    </source>
</evidence>
<feature type="active site" evidence="12">
    <location>
        <position position="151"/>
    </location>
</feature>
<evidence type="ECO:0000313" key="14">
    <source>
        <dbReference type="EMBL" id="WXB98324.1"/>
    </source>
</evidence>
<feature type="transmembrane region" description="Helical" evidence="12">
    <location>
        <begin position="197"/>
        <end position="220"/>
    </location>
</feature>
<feature type="transmembrane region" description="Helical" evidence="12">
    <location>
        <begin position="7"/>
        <end position="28"/>
    </location>
</feature>
<comment type="subcellular location">
    <subcellularLocation>
        <location evidence="1 12">Cell membrane</location>
        <topology evidence="1 12">Multi-pass membrane protein</topology>
    </subcellularLocation>
</comment>
<dbReference type="NCBIfam" id="NF003965">
    <property type="entry name" value="PRK05457.1"/>
    <property type="match status" value="1"/>
</dbReference>
<name>A0ABZ2NLR4_9BACI</name>
<organism evidence="14 15">
    <name type="scientific">Metabacillus sediminis</name>
    <dbReference type="NCBI Taxonomy" id="3117746"/>
    <lineage>
        <taxon>Bacteria</taxon>
        <taxon>Bacillati</taxon>
        <taxon>Bacillota</taxon>
        <taxon>Bacilli</taxon>
        <taxon>Bacillales</taxon>
        <taxon>Bacillaceae</taxon>
        <taxon>Metabacillus</taxon>
    </lineage>
</organism>
<evidence type="ECO:0000256" key="9">
    <source>
        <dbReference type="ARBA" id="ARBA00022989"/>
    </source>
</evidence>
<evidence type="ECO:0000313" key="15">
    <source>
        <dbReference type="Proteomes" id="UP001377337"/>
    </source>
</evidence>
<dbReference type="RefSeq" id="WP_338781304.1">
    <property type="nucleotide sequence ID" value="NZ_CP147407.1"/>
</dbReference>
<evidence type="ECO:0000259" key="13">
    <source>
        <dbReference type="Pfam" id="PF01435"/>
    </source>
</evidence>
<keyword evidence="11 12" id="KW-0472">Membrane</keyword>
<reference evidence="14 15" key="1">
    <citation type="submission" date="2024-02" db="EMBL/GenBank/DDBJ databases">
        <title>Seven novel Bacillus-like species.</title>
        <authorList>
            <person name="Liu G."/>
        </authorList>
    </citation>
    <scope>NUCLEOTIDE SEQUENCE [LARGE SCALE GENOMIC DNA]</scope>
    <source>
        <strain evidence="14 15">FJAT-52054</strain>
    </source>
</reference>
<evidence type="ECO:0000256" key="1">
    <source>
        <dbReference type="ARBA" id="ARBA00004651"/>
    </source>
</evidence>
<dbReference type="InterPro" id="IPR001915">
    <property type="entry name" value="Peptidase_M48"/>
</dbReference>
<evidence type="ECO:0000256" key="7">
    <source>
        <dbReference type="ARBA" id="ARBA00022801"/>
    </source>
</evidence>
<keyword evidence="10 12" id="KW-0482">Metalloprotease</keyword>
<feature type="binding site" evidence="12">
    <location>
        <position position="154"/>
    </location>
    <ligand>
        <name>Zn(2+)</name>
        <dbReference type="ChEBI" id="CHEBI:29105"/>
        <note>catalytic</note>
    </ligand>
</feature>
<keyword evidence="9 12" id="KW-1133">Transmembrane helix</keyword>
<evidence type="ECO:0000256" key="11">
    <source>
        <dbReference type="ARBA" id="ARBA00023136"/>
    </source>
</evidence>
<evidence type="ECO:0000256" key="8">
    <source>
        <dbReference type="ARBA" id="ARBA00022833"/>
    </source>
</evidence>
<evidence type="ECO:0000256" key="3">
    <source>
        <dbReference type="ARBA" id="ARBA00022475"/>
    </source>
</evidence>
<evidence type="ECO:0000256" key="6">
    <source>
        <dbReference type="ARBA" id="ARBA00022723"/>
    </source>
</evidence>
<dbReference type="Proteomes" id="UP001377337">
    <property type="component" value="Chromosome"/>
</dbReference>
<comment type="cofactor">
    <cofactor evidence="12">
        <name>Zn(2+)</name>
        <dbReference type="ChEBI" id="CHEBI:29105"/>
    </cofactor>
    <text evidence="12">Binds 1 zinc ion per subunit.</text>
</comment>
<evidence type="ECO:0000256" key="12">
    <source>
        <dbReference type="HAMAP-Rule" id="MF_00188"/>
    </source>
</evidence>
<dbReference type="Gene3D" id="3.30.2010.10">
    <property type="entry name" value="Metalloproteases ('zincins'), catalytic domain"/>
    <property type="match status" value="1"/>
</dbReference>
<dbReference type="EMBL" id="CP147407">
    <property type="protein sequence ID" value="WXB98324.1"/>
    <property type="molecule type" value="Genomic_DNA"/>
</dbReference>
<feature type="transmembrane region" description="Helical" evidence="12">
    <location>
        <begin position="40"/>
        <end position="61"/>
    </location>
</feature>
<protein>
    <recommendedName>
        <fullName evidence="12">Protease HtpX homolog</fullName>
        <ecNumber evidence="12">3.4.24.-</ecNumber>
    </recommendedName>
</protein>
<keyword evidence="7 12" id="KW-0378">Hydrolase</keyword>
<keyword evidence="3 12" id="KW-1003">Cell membrane</keyword>
<dbReference type="InterPro" id="IPR022919">
    <property type="entry name" value="Pept_M48_protease_HtpX"/>
</dbReference>
<dbReference type="InterPro" id="IPR050083">
    <property type="entry name" value="HtpX_protease"/>
</dbReference>
<dbReference type="GO" id="GO:0008233">
    <property type="term" value="F:peptidase activity"/>
    <property type="evidence" value="ECO:0007669"/>
    <property type="project" value="UniProtKB-KW"/>
</dbReference>
<proteinExistence type="inferred from homology"/>
<dbReference type="GO" id="GO:0006508">
    <property type="term" value="P:proteolysis"/>
    <property type="evidence" value="ECO:0007669"/>
    <property type="project" value="UniProtKB-KW"/>
</dbReference>
<evidence type="ECO:0000256" key="2">
    <source>
        <dbReference type="ARBA" id="ARBA00009779"/>
    </source>
</evidence>
<feature type="transmembrane region" description="Helical" evidence="12">
    <location>
        <begin position="165"/>
        <end position="185"/>
    </location>
</feature>
<keyword evidence="6 12" id="KW-0479">Metal-binding</keyword>
<feature type="binding site" evidence="12">
    <location>
        <position position="225"/>
    </location>
    <ligand>
        <name>Zn(2+)</name>
        <dbReference type="ChEBI" id="CHEBI:29105"/>
        <note>catalytic</note>
    </ligand>
</feature>
<feature type="domain" description="Peptidase M48" evidence="13">
    <location>
        <begin position="86"/>
        <end position="291"/>
    </location>
</feature>
<dbReference type="CDD" id="cd07335">
    <property type="entry name" value="M48B_HtpX_like"/>
    <property type="match status" value="1"/>
</dbReference>
<dbReference type="HAMAP" id="MF_00188">
    <property type="entry name" value="Pept_M48_protease_HtpX"/>
    <property type="match status" value="1"/>
</dbReference>
<evidence type="ECO:0000256" key="4">
    <source>
        <dbReference type="ARBA" id="ARBA00022670"/>
    </source>
</evidence>
<evidence type="ECO:0000256" key="5">
    <source>
        <dbReference type="ARBA" id="ARBA00022692"/>
    </source>
</evidence>
<accession>A0ABZ2NLR4</accession>
<keyword evidence="8 12" id="KW-0862">Zinc</keyword>
<gene>
    <name evidence="12 14" type="primary">htpX</name>
    <name evidence="14" type="ORF">WCV65_07590</name>
</gene>
<keyword evidence="15" id="KW-1185">Reference proteome</keyword>
<dbReference type="PANTHER" id="PTHR43221">
    <property type="entry name" value="PROTEASE HTPX"/>
    <property type="match status" value="1"/>
</dbReference>
<keyword evidence="4 12" id="KW-0645">Protease</keyword>
<dbReference type="Pfam" id="PF01435">
    <property type="entry name" value="Peptidase_M48"/>
    <property type="match status" value="1"/>
</dbReference>